<keyword evidence="2" id="KW-1185">Reference proteome</keyword>
<reference evidence="1" key="1">
    <citation type="submission" date="2022-10" db="EMBL/GenBank/DDBJ databases">
        <title>The complete genomes of actinobacterial strains from the NBC collection.</title>
        <authorList>
            <person name="Joergensen T.S."/>
            <person name="Alvarez Arevalo M."/>
            <person name="Sterndorff E.B."/>
            <person name="Faurdal D."/>
            <person name="Vuksanovic O."/>
            <person name="Mourched A.-S."/>
            <person name="Charusanti P."/>
            <person name="Shaw S."/>
            <person name="Blin K."/>
            <person name="Weber T."/>
        </authorList>
    </citation>
    <scope>NUCLEOTIDE SEQUENCE</scope>
    <source>
        <strain evidence="1">NBC_01482</strain>
    </source>
</reference>
<sequence>MTGFLVGLPAMMGCGSSTSDTKPSMPVVSFAAEMPQGYNPCQDVPQGVLDAEQLHSKEPVEGKTLLPVDEVKDQWMKYRGCRWLRTNSYRVEITTTVLTVDIALWYHNRNSKRPDAQEFTIAGRRVISRRPSLYLINVACVANVDMKGGSLAIDVYDSTARAEPGVNATPTVNPGRIDVCVLARNLAEQIVPSLPATA</sequence>
<protein>
    <submittedName>
        <fullName evidence="1">DUF3558 domain-containing protein</fullName>
    </submittedName>
</protein>
<name>A0ABZ1Z3R3_9NOCA</name>
<organism evidence="1 2">
    <name type="scientific">Nocardia vinacea</name>
    <dbReference type="NCBI Taxonomy" id="96468"/>
    <lineage>
        <taxon>Bacteria</taxon>
        <taxon>Bacillati</taxon>
        <taxon>Actinomycetota</taxon>
        <taxon>Actinomycetes</taxon>
        <taxon>Mycobacteriales</taxon>
        <taxon>Nocardiaceae</taxon>
        <taxon>Nocardia</taxon>
    </lineage>
</organism>
<dbReference type="InterPro" id="IPR024520">
    <property type="entry name" value="DUF3558"/>
</dbReference>
<dbReference type="RefSeq" id="WP_329414638.1">
    <property type="nucleotide sequence ID" value="NZ_CP109441.1"/>
</dbReference>
<gene>
    <name evidence="1" type="ORF">OG563_18125</name>
</gene>
<evidence type="ECO:0000313" key="1">
    <source>
        <dbReference type="EMBL" id="WUV49936.1"/>
    </source>
</evidence>
<dbReference type="Proteomes" id="UP001432062">
    <property type="component" value="Chromosome"/>
</dbReference>
<evidence type="ECO:0000313" key="2">
    <source>
        <dbReference type="Proteomes" id="UP001432062"/>
    </source>
</evidence>
<dbReference type="EMBL" id="CP109441">
    <property type="protein sequence ID" value="WUV49936.1"/>
    <property type="molecule type" value="Genomic_DNA"/>
</dbReference>
<dbReference type="Pfam" id="PF12079">
    <property type="entry name" value="DUF3558"/>
    <property type="match status" value="1"/>
</dbReference>
<accession>A0ABZ1Z3R3</accession>
<proteinExistence type="predicted"/>